<feature type="domain" description="Zinc-ribbon" evidence="3">
    <location>
        <begin position="3"/>
        <end position="24"/>
    </location>
</feature>
<feature type="region of interest" description="Disordered" evidence="1">
    <location>
        <begin position="55"/>
        <end position="94"/>
    </location>
</feature>
<dbReference type="Pfam" id="PF13354">
    <property type="entry name" value="Beta-lactamase2"/>
    <property type="match status" value="1"/>
</dbReference>
<reference evidence="5" key="2">
    <citation type="submission" date="2020-01" db="EMBL/GenBank/DDBJ databases">
        <authorList>
            <person name="Campanaro S."/>
        </authorList>
    </citation>
    <scope>NUCLEOTIDE SEQUENCE</scope>
    <source>
        <strain evidence="5">AS01afH2WH_6</strain>
    </source>
</reference>
<proteinExistence type="predicted"/>
<dbReference type="InterPro" id="IPR026870">
    <property type="entry name" value="Zinc_ribbon_dom"/>
</dbReference>
<comment type="caution">
    <text evidence="5">The sequence shown here is derived from an EMBL/GenBank/DDBJ whole genome shotgun (WGS) entry which is preliminary data.</text>
</comment>
<dbReference type="EMBL" id="JAAXZR010000004">
    <property type="protein sequence ID" value="NLT78800.1"/>
    <property type="molecule type" value="Genomic_DNA"/>
</dbReference>
<dbReference type="SUPFAM" id="SSF56601">
    <property type="entry name" value="beta-lactamase/transpeptidase-like"/>
    <property type="match status" value="1"/>
</dbReference>
<feature type="transmembrane region" description="Helical" evidence="2">
    <location>
        <begin position="150"/>
        <end position="171"/>
    </location>
</feature>
<feature type="domain" description="Beta-lactamase class A catalytic" evidence="4">
    <location>
        <begin position="270"/>
        <end position="349"/>
    </location>
</feature>
<organism evidence="5 6">
    <name type="scientific">Bifidobacterium crudilactis</name>
    <dbReference type="NCBI Taxonomy" id="327277"/>
    <lineage>
        <taxon>Bacteria</taxon>
        <taxon>Bacillati</taxon>
        <taxon>Actinomycetota</taxon>
        <taxon>Actinomycetes</taxon>
        <taxon>Bifidobacteriales</taxon>
        <taxon>Bifidobacteriaceae</taxon>
        <taxon>Bifidobacterium</taxon>
    </lineage>
</organism>
<name>A0A971IB16_9BIFI</name>
<evidence type="ECO:0000259" key="3">
    <source>
        <dbReference type="Pfam" id="PF13240"/>
    </source>
</evidence>
<evidence type="ECO:0000313" key="6">
    <source>
        <dbReference type="Proteomes" id="UP000767327"/>
    </source>
</evidence>
<dbReference type="Gene3D" id="3.40.710.10">
    <property type="entry name" value="DD-peptidase/beta-lactamase superfamily"/>
    <property type="match status" value="1"/>
</dbReference>
<protein>
    <recommendedName>
        <fullName evidence="7">Zinc-ribbon domain-containing protein</fullName>
    </recommendedName>
</protein>
<dbReference type="GO" id="GO:0008800">
    <property type="term" value="F:beta-lactamase activity"/>
    <property type="evidence" value="ECO:0007669"/>
    <property type="project" value="InterPro"/>
</dbReference>
<dbReference type="Proteomes" id="UP000767327">
    <property type="component" value="Unassembled WGS sequence"/>
</dbReference>
<reference evidence="5" key="1">
    <citation type="journal article" date="2020" name="Biotechnol. Biofuels">
        <title>New insights from the biogas microbiome by comprehensive genome-resolved metagenomics of nearly 1600 species originating from multiple anaerobic digesters.</title>
        <authorList>
            <person name="Campanaro S."/>
            <person name="Treu L."/>
            <person name="Rodriguez-R L.M."/>
            <person name="Kovalovszki A."/>
            <person name="Ziels R.M."/>
            <person name="Maus I."/>
            <person name="Zhu X."/>
            <person name="Kougias P.G."/>
            <person name="Basile A."/>
            <person name="Luo G."/>
            <person name="Schluter A."/>
            <person name="Konstantinidis K.T."/>
            <person name="Angelidaki I."/>
        </authorList>
    </citation>
    <scope>NUCLEOTIDE SEQUENCE</scope>
    <source>
        <strain evidence="5">AS01afH2WH_6</strain>
    </source>
</reference>
<keyword evidence="2" id="KW-0812">Transmembrane</keyword>
<evidence type="ECO:0000313" key="5">
    <source>
        <dbReference type="EMBL" id="NLT78800.1"/>
    </source>
</evidence>
<evidence type="ECO:0000259" key="4">
    <source>
        <dbReference type="Pfam" id="PF13354"/>
    </source>
</evidence>
<keyword evidence="2" id="KW-1133">Transmembrane helix</keyword>
<dbReference type="InterPro" id="IPR045155">
    <property type="entry name" value="Beta-lactam_cat"/>
</dbReference>
<accession>A0A971IB16</accession>
<dbReference type="InterPro" id="IPR012338">
    <property type="entry name" value="Beta-lactam/transpept-like"/>
</dbReference>
<feature type="region of interest" description="Disordered" evidence="1">
    <location>
        <begin position="182"/>
        <end position="205"/>
    </location>
</feature>
<evidence type="ECO:0008006" key="7">
    <source>
        <dbReference type="Google" id="ProtNLM"/>
    </source>
</evidence>
<keyword evidence="2" id="KW-0472">Membrane</keyword>
<gene>
    <name evidence="5" type="ORF">GXW98_00725</name>
</gene>
<evidence type="ECO:0000256" key="2">
    <source>
        <dbReference type="SAM" id="Phobius"/>
    </source>
</evidence>
<evidence type="ECO:0000256" key="1">
    <source>
        <dbReference type="SAM" id="MobiDB-lite"/>
    </source>
</evidence>
<sequence>MICAKCGKHNDEDTRFCIECGANLVEQQQAVTAPAQLPDTNTRQARLEDFEITQDASSTAPLSPISGPNDPAVPTAPSFKPTSRLGQGNQRTTDAGVHAPASAYYAGRQVPGQNNPLRAQPAMANNYPGTQMPPISRTPNSTTKDGKTPYIIIAAIAGAAFLLCLAAFITYSMGLWGARSPSSSNAPSASSSVTPSSTSPSSSASHTAIGFDTNGLNAIVNGVSTTDVAVAATVDGNTAASAGENTYSSQQADKQFVAAGLYLPIYLQARAQNNASALTSATAMMQNMDNSAGNDAIAALGGLDAVSQWSAQQGYAQTSFARDLGDVQASAAGYENRSSASDASRMLSAAQNEGATELMNYDLASDGVSIPAGVSVNAHRGMGIQNTYNYFITMSKGSTSISLAVMTQSQGKERTAQMTSALLSSMANSFDMK</sequence>
<feature type="region of interest" description="Disordered" evidence="1">
    <location>
        <begin position="107"/>
        <end position="143"/>
    </location>
</feature>
<dbReference type="RefSeq" id="WP_273172098.1">
    <property type="nucleotide sequence ID" value="NZ_JAAXZR010000004.1"/>
</dbReference>
<dbReference type="AlphaFoldDB" id="A0A971IB16"/>
<dbReference type="Pfam" id="PF13240">
    <property type="entry name" value="Zn_Ribbon_1"/>
    <property type="match status" value="1"/>
</dbReference>
<feature type="compositionally biased region" description="Polar residues" evidence="1">
    <location>
        <begin position="80"/>
        <end position="93"/>
    </location>
</feature>
<dbReference type="GO" id="GO:0030655">
    <property type="term" value="P:beta-lactam antibiotic catabolic process"/>
    <property type="evidence" value="ECO:0007669"/>
    <property type="project" value="InterPro"/>
</dbReference>